<name>A0A2R8BX71_9RHOB</name>
<dbReference type="RefSeq" id="WP_181375792.1">
    <property type="nucleotide sequence ID" value="NZ_ONZF01000005.1"/>
</dbReference>
<evidence type="ECO:0000256" key="1">
    <source>
        <dbReference type="SAM" id="MobiDB-lite"/>
    </source>
</evidence>
<feature type="signal peptide" evidence="2">
    <location>
        <begin position="1"/>
        <end position="21"/>
    </location>
</feature>
<dbReference type="PROSITE" id="PS51724">
    <property type="entry name" value="SPOR"/>
    <property type="match status" value="1"/>
</dbReference>
<dbReference type="Proteomes" id="UP000244912">
    <property type="component" value="Unassembled WGS sequence"/>
</dbReference>
<evidence type="ECO:0000313" key="4">
    <source>
        <dbReference type="EMBL" id="SPJ24723.1"/>
    </source>
</evidence>
<proteinExistence type="predicted"/>
<evidence type="ECO:0000256" key="2">
    <source>
        <dbReference type="SAM" id="SignalP"/>
    </source>
</evidence>
<dbReference type="Pfam" id="PF05036">
    <property type="entry name" value="SPOR"/>
    <property type="match status" value="1"/>
</dbReference>
<keyword evidence="2" id="KW-0732">Signal</keyword>
<gene>
    <name evidence="4" type="ORF">PAA8504_02561</name>
</gene>
<keyword evidence="5" id="KW-1185">Reference proteome</keyword>
<dbReference type="InterPro" id="IPR036680">
    <property type="entry name" value="SPOR-like_sf"/>
</dbReference>
<accession>A0A2R8BX71</accession>
<dbReference type="SUPFAM" id="SSF110997">
    <property type="entry name" value="Sporulation related repeat"/>
    <property type="match status" value="1"/>
</dbReference>
<sequence>MLKPAALGLALLLSSFTPATAQVARVDLADAPPPAEFPPNSFSGRQYVDSRGCVYVRGGEGATSIWVPRVTSGRKVLCGFKPTLTATANTQAPVVPDRAPAVRTAGLAPAQTRPAAPVAVAPTAAAPRTAPQAGRYVPPRVTYSYSPSPYTGRTPRPVAQVPRTWPVAPSIPPRTVPAGEAGGRILAGDLPPGSVIGIPPSDQPQIPPGYRRAWEDGRLNPYAGKQTLTGALQQALVWTQTVPRRLKTADGRDVTSQYNYLVYPFTDYDKQRAALGSGRYVTVQTTAGSAVVPAPQAQRSVSISTKSTPTGGRYVQVASFGDAGNAQRTAQRLSAAGLPAAISRQGGLQVVLAGPFPRDRLAGALGRVRGAGFADAFVR</sequence>
<dbReference type="AlphaFoldDB" id="A0A2R8BX71"/>
<reference evidence="4 5" key="1">
    <citation type="submission" date="2018-03" db="EMBL/GenBank/DDBJ databases">
        <authorList>
            <person name="Keele B.F."/>
        </authorList>
    </citation>
    <scope>NUCLEOTIDE SEQUENCE [LARGE SCALE GENOMIC DNA]</scope>
    <source>
        <strain evidence="4 5">CECT 8504</strain>
    </source>
</reference>
<dbReference type="InterPro" id="IPR007730">
    <property type="entry name" value="SPOR-like_dom"/>
</dbReference>
<dbReference type="GO" id="GO:0042834">
    <property type="term" value="F:peptidoglycan binding"/>
    <property type="evidence" value="ECO:0007669"/>
    <property type="project" value="InterPro"/>
</dbReference>
<protein>
    <recommendedName>
        <fullName evidence="3">SPOR domain-containing protein</fullName>
    </recommendedName>
</protein>
<evidence type="ECO:0000313" key="5">
    <source>
        <dbReference type="Proteomes" id="UP000244912"/>
    </source>
</evidence>
<feature type="chain" id="PRO_5015358535" description="SPOR domain-containing protein" evidence="2">
    <location>
        <begin position="22"/>
        <end position="379"/>
    </location>
</feature>
<organism evidence="4 5">
    <name type="scientific">Palleronia abyssalis</name>
    <dbReference type="NCBI Taxonomy" id="1501240"/>
    <lineage>
        <taxon>Bacteria</taxon>
        <taxon>Pseudomonadati</taxon>
        <taxon>Pseudomonadota</taxon>
        <taxon>Alphaproteobacteria</taxon>
        <taxon>Rhodobacterales</taxon>
        <taxon>Roseobacteraceae</taxon>
        <taxon>Palleronia</taxon>
    </lineage>
</organism>
<feature type="domain" description="SPOR" evidence="3">
    <location>
        <begin position="307"/>
        <end position="379"/>
    </location>
</feature>
<evidence type="ECO:0000259" key="3">
    <source>
        <dbReference type="PROSITE" id="PS51724"/>
    </source>
</evidence>
<dbReference type="Gene3D" id="3.30.70.1070">
    <property type="entry name" value="Sporulation related repeat"/>
    <property type="match status" value="1"/>
</dbReference>
<feature type="region of interest" description="Disordered" evidence="1">
    <location>
        <begin position="147"/>
        <end position="173"/>
    </location>
</feature>
<dbReference type="EMBL" id="ONZF01000005">
    <property type="protein sequence ID" value="SPJ24723.1"/>
    <property type="molecule type" value="Genomic_DNA"/>
</dbReference>